<comment type="subunit">
    <text evidence="1">Forms a complex composed of PxpA, PxpB and PxpC.</text>
</comment>
<dbReference type="EMBL" id="SORI01000002">
    <property type="protein sequence ID" value="TDY63239.1"/>
    <property type="molecule type" value="Genomic_DNA"/>
</dbReference>
<comment type="caution">
    <text evidence="2">The sequence shown here is derived from an EMBL/GenBank/DDBJ whole genome shotgun (WGS) entry which is preliminary data.</text>
</comment>
<evidence type="ECO:0000313" key="3">
    <source>
        <dbReference type="Proteomes" id="UP000295066"/>
    </source>
</evidence>
<dbReference type="PANTHER" id="PTHR30292">
    <property type="entry name" value="UNCHARACTERIZED PROTEIN YBGL-RELATED"/>
    <property type="match status" value="1"/>
</dbReference>
<comment type="function">
    <text evidence="1">Catalyzes the cleavage of 5-oxoproline to form L-glutamate coupled to the hydrolysis of ATP to ADP and inorganic phosphate.</text>
</comment>
<dbReference type="EC" id="3.5.2.9" evidence="1"/>
<dbReference type="SUPFAM" id="SSF88713">
    <property type="entry name" value="Glycoside hydrolase/deacetylase"/>
    <property type="match status" value="1"/>
</dbReference>
<dbReference type="NCBIfam" id="NF003816">
    <property type="entry name" value="PRK05406.1-5"/>
    <property type="match status" value="1"/>
</dbReference>
<protein>
    <recommendedName>
        <fullName evidence="1">5-oxoprolinase subunit A</fullName>
        <shortName evidence="1">5-OPase subunit A</shortName>
        <ecNumber evidence="1">3.5.2.9</ecNumber>
    </recommendedName>
    <alternativeName>
        <fullName evidence="1">5-oxoprolinase (ATP-hydrolyzing) subunit A</fullName>
    </alternativeName>
</protein>
<dbReference type="GO" id="GO:0005975">
    <property type="term" value="P:carbohydrate metabolic process"/>
    <property type="evidence" value="ECO:0007669"/>
    <property type="project" value="InterPro"/>
</dbReference>
<dbReference type="Pfam" id="PF03746">
    <property type="entry name" value="LamB_YcsF"/>
    <property type="match status" value="1"/>
</dbReference>
<dbReference type="InterPro" id="IPR005501">
    <property type="entry name" value="LamB/YcsF/PxpA-like"/>
</dbReference>
<dbReference type="GO" id="GO:0005524">
    <property type="term" value="F:ATP binding"/>
    <property type="evidence" value="ECO:0007669"/>
    <property type="project" value="UniProtKB-UniRule"/>
</dbReference>
<dbReference type="Gene3D" id="3.20.20.370">
    <property type="entry name" value="Glycoside hydrolase/deacetylase"/>
    <property type="match status" value="1"/>
</dbReference>
<comment type="similarity">
    <text evidence="1">Belongs to the LamB/PxpA family.</text>
</comment>
<dbReference type="GO" id="GO:0017168">
    <property type="term" value="F:5-oxoprolinase (ATP-hydrolyzing) activity"/>
    <property type="evidence" value="ECO:0007669"/>
    <property type="project" value="UniProtKB-UniRule"/>
</dbReference>
<dbReference type="NCBIfam" id="NF003814">
    <property type="entry name" value="PRK05406.1-3"/>
    <property type="match status" value="1"/>
</dbReference>
<dbReference type="AlphaFoldDB" id="A0A4R8MBV6"/>
<dbReference type="CDD" id="cd10787">
    <property type="entry name" value="LamB_YcsF_like"/>
    <property type="match status" value="1"/>
</dbReference>
<evidence type="ECO:0000256" key="1">
    <source>
        <dbReference type="HAMAP-Rule" id="MF_00691"/>
    </source>
</evidence>
<accession>A0A4R8MBV6</accession>
<dbReference type="PANTHER" id="PTHR30292:SF0">
    <property type="entry name" value="5-OXOPROLINASE SUBUNIT A"/>
    <property type="match status" value="1"/>
</dbReference>
<proteinExistence type="inferred from homology"/>
<dbReference type="InterPro" id="IPR011330">
    <property type="entry name" value="Glyco_hydro/deAcase_b/a-brl"/>
</dbReference>
<keyword evidence="1" id="KW-0378">Hydrolase</keyword>
<keyword evidence="1" id="KW-0067">ATP-binding</keyword>
<keyword evidence="1" id="KW-0547">Nucleotide-binding</keyword>
<reference evidence="2 3" key="1">
    <citation type="submission" date="2019-03" db="EMBL/GenBank/DDBJ databases">
        <title>Genomic Encyclopedia of Type Strains, Phase IV (KMG-IV): sequencing the most valuable type-strain genomes for metagenomic binning, comparative biology and taxonomic classification.</title>
        <authorList>
            <person name="Goeker M."/>
        </authorList>
    </citation>
    <scope>NUCLEOTIDE SEQUENCE [LARGE SCALE GENOMIC DNA]</scope>
    <source>
        <strain evidence="2 3">DSM 25964</strain>
    </source>
</reference>
<gene>
    <name evidence="1" type="primary">pxpA</name>
    <name evidence="2" type="ORF">C8D99_102220</name>
</gene>
<sequence>MSRIDLNSDLGESFGPWKMGMDAEVMESVCSANVACGFHAGDAEVMIKTVKAAKAAGVAVGAHPGHPDLQGFGRRTMAVTPDEAYAYTLYQIGALQAVCAAQGVPLEHVKAHGALYNQAAKDLALAKAIARATKDAGGDLILLGLANSLFEQAAAEEGVLYAAEAFADRGYMDDGSLVPRSKPGAFVHDLKEAGGRMVRLVKEGVIRSAEGKDIHLTAHSICLHGDNPAAVEMARHIRKALEENGVEVRKIREVLKG</sequence>
<keyword evidence="3" id="KW-1185">Reference proteome</keyword>
<dbReference type="Proteomes" id="UP000295066">
    <property type="component" value="Unassembled WGS sequence"/>
</dbReference>
<organism evidence="2 3">
    <name type="scientific">Aminivibrio pyruvatiphilus</name>
    <dbReference type="NCBI Taxonomy" id="1005740"/>
    <lineage>
        <taxon>Bacteria</taxon>
        <taxon>Thermotogati</taxon>
        <taxon>Synergistota</taxon>
        <taxon>Synergistia</taxon>
        <taxon>Synergistales</taxon>
        <taxon>Aminobacteriaceae</taxon>
        <taxon>Aminivibrio</taxon>
    </lineage>
</organism>
<dbReference type="RefSeq" id="WP_133956208.1">
    <property type="nucleotide sequence ID" value="NZ_SORI01000002.1"/>
</dbReference>
<comment type="catalytic activity">
    <reaction evidence="1">
        <text>5-oxo-L-proline + ATP + 2 H2O = L-glutamate + ADP + phosphate + H(+)</text>
        <dbReference type="Rhea" id="RHEA:10348"/>
        <dbReference type="ChEBI" id="CHEBI:15377"/>
        <dbReference type="ChEBI" id="CHEBI:15378"/>
        <dbReference type="ChEBI" id="CHEBI:29985"/>
        <dbReference type="ChEBI" id="CHEBI:30616"/>
        <dbReference type="ChEBI" id="CHEBI:43474"/>
        <dbReference type="ChEBI" id="CHEBI:58402"/>
        <dbReference type="ChEBI" id="CHEBI:456216"/>
        <dbReference type="EC" id="3.5.2.9"/>
    </reaction>
</comment>
<evidence type="ECO:0000313" key="2">
    <source>
        <dbReference type="EMBL" id="TDY63239.1"/>
    </source>
</evidence>
<dbReference type="HAMAP" id="MF_00691">
    <property type="entry name" value="PxpA"/>
    <property type="match status" value="1"/>
</dbReference>
<dbReference type="OrthoDB" id="9773478at2"/>
<name>A0A4R8MBV6_9BACT</name>